<dbReference type="EMBL" id="LAYY01000039">
    <property type="protein sequence ID" value="KKK36155.1"/>
    <property type="molecule type" value="Genomic_DNA"/>
</dbReference>
<proteinExistence type="predicted"/>
<accession>A0A0M2SU65</accession>
<dbReference type="OrthoDB" id="2692225at2"/>
<dbReference type="NCBIfam" id="TIGR02862">
    <property type="entry name" value="spore_BofA"/>
    <property type="match status" value="1"/>
</dbReference>
<feature type="transmembrane region" description="Helical" evidence="1">
    <location>
        <begin position="6"/>
        <end position="22"/>
    </location>
</feature>
<keyword evidence="1" id="KW-0812">Transmembrane</keyword>
<feature type="transmembrane region" description="Helical" evidence="1">
    <location>
        <begin position="62"/>
        <end position="86"/>
    </location>
</feature>
<dbReference type="InterPro" id="IPR010001">
    <property type="entry name" value="BofA"/>
</dbReference>
<sequence>MDPIIVVSILAGLALIILFIGAPAKPLRFIGQGVVKILIGALFLFFLNAFGSSLGLNVPINLVTASVSGFLGIPGVLALVAIEAWII</sequence>
<evidence type="ECO:0000256" key="1">
    <source>
        <dbReference type="SAM" id="Phobius"/>
    </source>
</evidence>
<gene>
    <name evidence="2" type="ORF">WQ57_20825</name>
</gene>
<keyword evidence="3" id="KW-1185">Reference proteome</keyword>
<keyword evidence="1" id="KW-0472">Membrane</keyword>
<dbReference type="Proteomes" id="UP000034166">
    <property type="component" value="Unassembled WGS sequence"/>
</dbReference>
<reference evidence="2 3" key="1">
    <citation type="submission" date="2015-04" db="EMBL/GenBank/DDBJ databases">
        <title>Taxonomic description and genome sequence of Bacillus campisalis sp. nov., a novel member of the genus Bacillus isolated from solar saltern.</title>
        <authorList>
            <person name="Mathan Kumar R."/>
            <person name="Kaur G."/>
            <person name="Kumar A."/>
            <person name="Singh N.K."/>
            <person name="Kaur N."/>
            <person name="Kumar N."/>
            <person name="Mayilraj S."/>
        </authorList>
    </citation>
    <scope>NUCLEOTIDE SEQUENCE [LARGE SCALE GENOMIC DNA]</scope>
    <source>
        <strain evidence="2 3">SA2-6</strain>
    </source>
</reference>
<keyword evidence="1" id="KW-1133">Transmembrane helix</keyword>
<dbReference type="RefSeq" id="WP_046525679.1">
    <property type="nucleotide sequence ID" value="NZ_LAYY01000039.1"/>
</dbReference>
<dbReference type="AlphaFoldDB" id="A0A0M2SU65"/>
<evidence type="ECO:0000313" key="2">
    <source>
        <dbReference type="EMBL" id="KKK36155.1"/>
    </source>
</evidence>
<protein>
    <submittedName>
        <fullName evidence="2">Sigma-K factor-processing regulatory protein BofA</fullName>
    </submittedName>
</protein>
<dbReference type="PATRIC" id="fig|1408103.3.peg.4585"/>
<dbReference type="Pfam" id="PF07441">
    <property type="entry name" value="BofA"/>
    <property type="match status" value="1"/>
</dbReference>
<organism evidence="2 3">
    <name type="scientific">Mesobacillus campisalis</name>
    <dbReference type="NCBI Taxonomy" id="1408103"/>
    <lineage>
        <taxon>Bacteria</taxon>
        <taxon>Bacillati</taxon>
        <taxon>Bacillota</taxon>
        <taxon>Bacilli</taxon>
        <taxon>Bacillales</taxon>
        <taxon>Bacillaceae</taxon>
        <taxon>Mesobacillus</taxon>
    </lineage>
</organism>
<feature type="transmembrane region" description="Helical" evidence="1">
    <location>
        <begin position="34"/>
        <end position="56"/>
    </location>
</feature>
<evidence type="ECO:0000313" key="3">
    <source>
        <dbReference type="Proteomes" id="UP000034166"/>
    </source>
</evidence>
<comment type="caution">
    <text evidence="2">The sequence shown here is derived from an EMBL/GenBank/DDBJ whole genome shotgun (WGS) entry which is preliminary data.</text>
</comment>
<name>A0A0M2SU65_9BACI</name>